<dbReference type="AlphaFoldDB" id="A0BFK1"/>
<dbReference type="OrthoDB" id="10291188at2759"/>
<sequence length="198" mass="23530">MSKTSLIENNFSLKCLNHQKAQAQYFCQLPQCQQHRIFCEKCLNDFHSQHSDSICHLSKLFLLLDEKSLKAEQILQSYYNQFKSLQEHFSVTIRGLRYMFGGLSNDLLELDQNQIIQFLDQLIHFDEINQLYRDQVESKLHKILEILNQIFSKLPLQDIAYRIPQDLAQKLQKYQNFGQIIKIYQACNQKNKVFIVRL</sequence>
<name>A0BFK1_PARTE</name>
<protein>
    <recommendedName>
        <fullName evidence="3">B box-type domain-containing protein</fullName>
    </recommendedName>
</protein>
<keyword evidence="2" id="KW-1185">Reference proteome</keyword>
<dbReference type="KEGG" id="ptm:GSPATT00028353001"/>
<gene>
    <name evidence="1" type="ORF">GSPATT00028353001</name>
</gene>
<dbReference type="GeneID" id="5010500"/>
<dbReference type="Proteomes" id="UP000000600">
    <property type="component" value="Unassembled WGS sequence"/>
</dbReference>
<dbReference type="HOGENOM" id="CLU_1380457_0_0_1"/>
<dbReference type="InParanoid" id="A0BFK1"/>
<evidence type="ECO:0000313" key="1">
    <source>
        <dbReference type="EMBL" id="CAK57318.1"/>
    </source>
</evidence>
<dbReference type="RefSeq" id="XP_001424716.1">
    <property type="nucleotide sequence ID" value="XM_001424679.1"/>
</dbReference>
<organism evidence="1 2">
    <name type="scientific">Paramecium tetraurelia</name>
    <dbReference type="NCBI Taxonomy" id="5888"/>
    <lineage>
        <taxon>Eukaryota</taxon>
        <taxon>Sar</taxon>
        <taxon>Alveolata</taxon>
        <taxon>Ciliophora</taxon>
        <taxon>Intramacronucleata</taxon>
        <taxon>Oligohymenophorea</taxon>
        <taxon>Peniculida</taxon>
        <taxon>Parameciidae</taxon>
        <taxon>Paramecium</taxon>
    </lineage>
</organism>
<reference evidence="1 2" key="1">
    <citation type="journal article" date="2006" name="Nature">
        <title>Global trends of whole-genome duplications revealed by the ciliate Paramecium tetraurelia.</title>
        <authorList>
            <consortium name="Genoscope"/>
            <person name="Aury J.-M."/>
            <person name="Jaillon O."/>
            <person name="Duret L."/>
            <person name="Noel B."/>
            <person name="Jubin C."/>
            <person name="Porcel B.M."/>
            <person name="Segurens B."/>
            <person name="Daubin V."/>
            <person name="Anthouard V."/>
            <person name="Aiach N."/>
            <person name="Arnaiz O."/>
            <person name="Billaut A."/>
            <person name="Beisson J."/>
            <person name="Blanc I."/>
            <person name="Bouhouche K."/>
            <person name="Camara F."/>
            <person name="Duharcourt S."/>
            <person name="Guigo R."/>
            <person name="Gogendeau D."/>
            <person name="Katinka M."/>
            <person name="Keller A.-M."/>
            <person name="Kissmehl R."/>
            <person name="Klotz C."/>
            <person name="Koll F."/>
            <person name="Le Moue A."/>
            <person name="Lepere C."/>
            <person name="Malinsky S."/>
            <person name="Nowacki M."/>
            <person name="Nowak J.K."/>
            <person name="Plattner H."/>
            <person name="Poulain J."/>
            <person name="Ruiz F."/>
            <person name="Serrano V."/>
            <person name="Zagulski M."/>
            <person name="Dessen P."/>
            <person name="Betermier M."/>
            <person name="Weissenbach J."/>
            <person name="Scarpelli C."/>
            <person name="Schachter V."/>
            <person name="Sperling L."/>
            <person name="Meyer E."/>
            <person name="Cohen J."/>
            <person name="Wincker P."/>
        </authorList>
    </citation>
    <scope>NUCLEOTIDE SEQUENCE [LARGE SCALE GENOMIC DNA]</scope>
    <source>
        <strain evidence="1 2">Stock d4-2</strain>
    </source>
</reference>
<evidence type="ECO:0000313" key="2">
    <source>
        <dbReference type="Proteomes" id="UP000000600"/>
    </source>
</evidence>
<evidence type="ECO:0008006" key="3">
    <source>
        <dbReference type="Google" id="ProtNLM"/>
    </source>
</evidence>
<dbReference type="EMBL" id="CT867991">
    <property type="protein sequence ID" value="CAK57318.1"/>
    <property type="molecule type" value="Genomic_DNA"/>
</dbReference>
<dbReference type="OMA" id="KYQNFGQ"/>
<accession>A0BFK1</accession>
<proteinExistence type="predicted"/>